<evidence type="ECO:0000259" key="6">
    <source>
        <dbReference type="Pfam" id="PF02826"/>
    </source>
</evidence>
<dbReference type="PROSITE" id="PS00671">
    <property type="entry name" value="D_2_HYDROXYACID_DH_3"/>
    <property type="match status" value="1"/>
</dbReference>
<evidence type="ECO:0000313" key="8">
    <source>
        <dbReference type="Proteomes" id="UP001214603"/>
    </source>
</evidence>
<dbReference type="Pfam" id="PF00389">
    <property type="entry name" value="2-Hacid_dh"/>
    <property type="match status" value="1"/>
</dbReference>
<dbReference type="CDD" id="cd12168">
    <property type="entry name" value="Mand_dh_like"/>
    <property type="match status" value="1"/>
</dbReference>
<dbReference type="GO" id="GO:0016618">
    <property type="term" value="F:hydroxypyruvate reductase [NAD(P)H] activity"/>
    <property type="evidence" value="ECO:0007669"/>
    <property type="project" value="TreeGrafter"/>
</dbReference>
<feature type="domain" description="D-isomer specific 2-hydroxyacid dehydrogenase catalytic" evidence="5">
    <location>
        <begin position="89"/>
        <end position="366"/>
    </location>
</feature>
<evidence type="ECO:0000256" key="4">
    <source>
        <dbReference type="RuleBase" id="RU003719"/>
    </source>
</evidence>
<dbReference type="InterPro" id="IPR029753">
    <property type="entry name" value="D-isomer_DH_CS"/>
</dbReference>
<dbReference type="PANTHER" id="PTHR10996">
    <property type="entry name" value="2-HYDROXYACID DEHYDROGENASE-RELATED"/>
    <property type="match status" value="1"/>
</dbReference>
<dbReference type="Pfam" id="PF02826">
    <property type="entry name" value="2-Hacid_dh_C"/>
    <property type="match status" value="1"/>
</dbReference>
<organism evidence="7 8">
    <name type="scientific">Malassezia obtusa</name>
    <dbReference type="NCBI Taxonomy" id="76774"/>
    <lineage>
        <taxon>Eukaryota</taxon>
        <taxon>Fungi</taxon>
        <taxon>Dikarya</taxon>
        <taxon>Basidiomycota</taxon>
        <taxon>Ustilaginomycotina</taxon>
        <taxon>Malasseziomycetes</taxon>
        <taxon>Malasseziales</taxon>
        <taxon>Malasseziaceae</taxon>
        <taxon>Malassezia</taxon>
    </lineage>
</organism>
<dbReference type="AlphaFoldDB" id="A0AAF0E0Q4"/>
<dbReference type="SUPFAM" id="SSF52283">
    <property type="entry name" value="Formate/glycerate dehydrogenase catalytic domain-like"/>
    <property type="match status" value="1"/>
</dbReference>
<dbReference type="SUPFAM" id="SSF51735">
    <property type="entry name" value="NAD(P)-binding Rossmann-fold domains"/>
    <property type="match status" value="1"/>
</dbReference>
<evidence type="ECO:0000256" key="3">
    <source>
        <dbReference type="ARBA" id="ARBA00023027"/>
    </source>
</evidence>
<dbReference type="InterPro" id="IPR036291">
    <property type="entry name" value="NAD(P)-bd_dom_sf"/>
</dbReference>
<dbReference type="EMBL" id="CP119935">
    <property type="protein sequence ID" value="WFD03037.1"/>
    <property type="molecule type" value="Genomic_DNA"/>
</dbReference>
<dbReference type="PANTHER" id="PTHR10996:SF289">
    <property type="entry name" value="2-HYDROXYACID DEHYDROGENASE"/>
    <property type="match status" value="1"/>
</dbReference>
<dbReference type="InterPro" id="IPR050223">
    <property type="entry name" value="D-isomer_2-hydroxyacid_DH"/>
</dbReference>
<dbReference type="GO" id="GO:0005829">
    <property type="term" value="C:cytosol"/>
    <property type="evidence" value="ECO:0007669"/>
    <property type="project" value="TreeGrafter"/>
</dbReference>
<evidence type="ECO:0000259" key="5">
    <source>
        <dbReference type="Pfam" id="PF00389"/>
    </source>
</evidence>
<dbReference type="PROSITE" id="PS00065">
    <property type="entry name" value="D_2_HYDROXYACID_DH_1"/>
    <property type="match status" value="1"/>
</dbReference>
<protein>
    <submittedName>
        <fullName evidence="7">Glyoxylate reductase</fullName>
        <ecNumber evidence="7">1.1.1.26</ecNumber>
    </submittedName>
</protein>
<dbReference type="InterPro" id="IPR006140">
    <property type="entry name" value="D-isomer_DH_NAD-bd"/>
</dbReference>
<dbReference type="GO" id="GO:0051287">
    <property type="term" value="F:NAD binding"/>
    <property type="evidence" value="ECO:0007669"/>
    <property type="project" value="InterPro"/>
</dbReference>
<sequence length="374" mass="40404">MFARFISGSVRRTAAWPSAARMYSSAGRPQVLLMDEIQLATKDLERLSQNVELLRNDTKTRAEFLEALAPGGKYAAIQGMYRHFGGARSVRITGRFDQELVNALPTSLKFIVHNGAGYDQLDIPALTAKGVQAANVPTVVNAATADTALFLLIGAMRRFPLAMSQLHAGTFNQQFPFTTAADPEGQVLGVVGAGGIGQTLAKKAAHALGMRVLYHNRRRLSDAQETAGMPEGTRLQYCATLGELLEQSDAVSLHCPLTPETRHLISDAQLAQMKPTAVLINTARGPVVDEEALVRALEQQTIAGAGLDVYENEPSVHPKLLELAKTRAVLLPHVGTLSLQTQTDMEATCIRNLEHGLATGRLAYTVREQEGVAF</sequence>
<accession>A0AAF0E0Q4</accession>
<evidence type="ECO:0000256" key="1">
    <source>
        <dbReference type="ARBA" id="ARBA00005854"/>
    </source>
</evidence>
<dbReference type="InterPro" id="IPR029752">
    <property type="entry name" value="D-isomer_DH_CS1"/>
</dbReference>
<proteinExistence type="inferred from homology"/>
<dbReference type="InterPro" id="IPR006139">
    <property type="entry name" value="D-isomer_2_OHA_DH_cat_dom"/>
</dbReference>
<dbReference type="GO" id="GO:0030267">
    <property type="term" value="F:glyoxylate reductase (NADPH) activity"/>
    <property type="evidence" value="ECO:0007669"/>
    <property type="project" value="TreeGrafter"/>
</dbReference>
<keyword evidence="3" id="KW-0520">NAD</keyword>
<evidence type="ECO:0000313" key="7">
    <source>
        <dbReference type="EMBL" id="WFD03037.1"/>
    </source>
</evidence>
<keyword evidence="8" id="KW-1185">Reference proteome</keyword>
<dbReference type="EC" id="1.1.1.26" evidence="7"/>
<comment type="similarity">
    <text evidence="1 4">Belongs to the D-isomer specific 2-hydroxyacid dehydrogenase family.</text>
</comment>
<dbReference type="GO" id="GO:0047964">
    <property type="term" value="F:glyoxylate reductase (NADH) activity"/>
    <property type="evidence" value="ECO:0007669"/>
    <property type="project" value="UniProtKB-EC"/>
</dbReference>
<feature type="domain" description="D-isomer specific 2-hydroxyacid dehydrogenase NAD-binding" evidence="6">
    <location>
        <begin position="150"/>
        <end position="335"/>
    </location>
</feature>
<evidence type="ECO:0000256" key="2">
    <source>
        <dbReference type="ARBA" id="ARBA00023002"/>
    </source>
</evidence>
<dbReference type="Proteomes" id="UP001214603">
    <property type="component" value="Chromosome 2"/>
</dbReference>
<gene>
    <name evidence="7" type="ORF">MOBT1_001726</name>
</gene>
<dbReference type="PROSITE" id="PS00670">
    <property type="entry name" value="D_2_HYDROXYACID_DH_2"/>
    <property type="match status" value="1"/>
</dbReference>
<dbReference type="FunFam" id="3.40.50.720:FF:000203">
    <property type="entry name" value="D-3-phosphoglycerate dehydrogenase (SerA)"/>
    <property type="match status" value="1"/>
</dbReference>
<keyword evidence="2 4" id="KW-0560">Oxidoreductase</keyword>
<reference evidence="7" key="1">
    <citation type="submission" date="2023-03" db="EMBL/GenBank/DDBJ databases">
        <title>Mating type loci evolution in Malassezia.</title>
        <authorList>
            <person name="Coelho M.A."/>
        </authorList>
    </citation>
    <scope>NUCLEOTIDE SEQUENCE</scope>
    <source>
        <strain evidence="7">CBS 7876</strain>
    </source>
</reference>
<dbReference type="Gene3D" id="3.40.50.720">
    <property type="entry name" value="NAD(P)-binding Rossmann-like Domain"/>
    <property type="match status" value="2"/>
</dbReference>
<name>A0AAF0E0Q4_9BASI</name>